<dbReference type="SUPFAM" id="SSF56784">
    <property type="entry name" value="HAD-like"/>
    <property type="match status" value="1"/>
</dbReference>
<dbReference type="Pfam" id="PF00534">
    <property type="entry name" value="Glycos_transf_1"/>
    <property type="match status" value="1"/>
</dbReference>
<evidence type="ECO:0000256" key="2">
    <source>
        <dbReference type="ARBA" id="ARBA00012536"/>
    </source>
</evidence>
<evidence type="ECO:0000313" key="9">
    <source>
        <dbReference type="EMBL" id="RNF61060.1"/>
    </source>
</evidence>
<comment type="catalytic activity">
    <reaction evidence="5">
        <text>beta-D-fructose 6-phosphate + UDP-alpha-D-glucose = sucrose 6(F)-phosphate + UDP + H(+)</text>
        <dbReference type="Rhea" id="RHEA:22172"/>
        <dbReference type="ChEBI" id="CHEBI:15378"/>
        <dbReference type="ChEBI" id="CHEBI:57634"/>
        <dbReference type="ChEBI" id="CHEBI:57723"/>
        <dbReference type="ChEBI" id="CHEBI:58223"/>
        <dbReference type="ChEBI" id="CHEBI:58885"/>
        <dbReference type="EC" id="2.4.1.14"/>
    </reaction>
</comment>
<dbReference type="NCBIfam" id="TIGR02471">
    <property type="entry name" value="sucr_syn_bact_C"/>
    <property type="match status" value="1"/>
</dbReference>
<dbReference type="Gene3D" id="3.40.50.2000">
    <property type="entry name" value="Glycogen Phosphorylase B"/>
    <property type="match status" value="2"/>
</dbReference>
<dbReference type="GO" id="GO:0046524">
    <property type="term" value="F:sucrose-phosphate synthase activity"/>
    <property type="evidence" value="ECO:0007669"/>
    <property type="project" value="UniProtKB-EC"/>
</dbReference>
<keyword evidence="3" id="KW-0328">Glycosyltransferase</keyword>
<dbReference type="Gene3D" id="3.90.1070.10">
    <property type="match status" value="1"/>
</dbReference>
<evidence type="ECO:0000256" key="5">
    <source>
        <dbReference type="ARBA" id="ARBA00047471"/>
    </source>
</evidence>
<dbReference type="SFLD" id="SFLDG01141">
    <property type="entry name" value="C2.B.1:_Sucrose_Phosphatase_Li"/>
    <property type="match status" value="1"/>
</dbReference>
<comment type="caution">
    <text evidence="9">The sequence shown here is derived from an EMBL/GenBank/DDBJ whole genome shotgun (WGS) entry which is preliminary data.</text>
</comment>
<dbReference type="EMBL" id="RIZI01000171">
    <property type="protein sequence ID" value="RNF61060.1"/>
    <property type="molecule type" value="Genomic_DNA"/>
</dbReference>
<dbReference type="InterPro" id="IPR001296">
    <property type="entry name" value="Glyco_trans_1"/>
</dbReference>
<dbReference type="NCBIfam" id="TIGR01484">
    <property type="entry name" value="HAD-SF-IIB"/>
    <property type="match status" value="1"/>
</dbReference>
<name>A0A3M8R3B5_9PROT</name>
<dbReference type="SFLD" id="SFLDG01140">
    <property type="entry name" value="C2.B:_Phosphomannomutase_and_P"/>
    <property type="match status" value="1"/>
</dbReference>
<dbReference type="SUPFAM" id="SSF53756">
    <property type="entry name" value="UDP-Glycosyltransferase/glycogen phosphorylase"/>
    <property type="match status" value="1"/>
</dbReference>
<protein>
    <recommendedName>
        <fullName evidence="2">sucrose-phosphate synthase</fullName>
        <ecNumber evidence="2">2.4.1.14</ecNumber>
    </recommendedName>
</protein>
<feature type="domain" description="Sucrose phosphatase-like" evidence="7">
    <location>
        <begin position="472"/>
        <end position="706"/>
    </location>
</feature>
<dbReference type="InterPro" id="IPR044161">
    <property type="entry name" value="SPS"/>
</dbReference>
<accession>A0A3M8R3B5</accession>
<dbReference type="GO" id="GO:0016791">
    <property type="term" value="F:phosphatase activity"/>
    <property type="evidence" value="ECO:0007669"/>
    <property type="project" value="UniProtKB-ARBA"/>
</dbReference>
<proteinExistence type="inferred from homology"/>
<gene>
    <name evidence="9" type="ORF">EC580_08730</name>
</gene>
<evidence type="ECO:0000256" key="3">
    <source>
        <dbReference type="ARBA" id="ARBA00022676"/>
    </source>
</evidence>
<dbReference type="InterPro" id="IPR006379">
    <property type="entry name" value="HAD-SF_hydro_IIB"/>
</dbReference>
<dbReference type="Pfam" id="PF13579">
    <property type="entry name" value="Glyco_trans_4_4"/>
    <property type="match status" value="1"/>
</dbReference>
<evidence type="ECO:0000256" key="1">
    <source>
        <dbReference type="ARBA" id="ARBA00006530"/>
    </source>
</evidence>
<keyword evidence="4" id="KW-0808">Transferase</keyword>
<dbReference type="NCBIfam" id="TIGR02472">
    <property type="entry name" value="sucr_P_syn_N"/>
    <property type="match status" value="1"/>
</dbReference>
<dbReference type="Pfam" id="PF05116">
    <property type="entry name" value="S6PP"/>
    <property type="match status" value="1"/>
</dbReference>
<dbReference type="InterPro" id="IPR012821">
    <property type="entry name" value="Sucrose_P_synth_Pase-like_dom"/>
</dbReference>
<dbReference type="Gene3D" id="3.40.50.1000">
    <property type="entry name" value="HAD superfamily/HAD-like"/>
    <property type="match status" value="1"/>
</dbReference>
<dbReference type="InterPro" id="IPR012822">
    <property type="entry name" value="SucroseP_synth_GlycoTrfase_dom"/>
</dbReference>
<dbReference type="InterPro" id="IPR036412">
    <property type="entry name" value="HAD-like_sf"/>
</dbReference>
<comment type="similarity">
    <text evidence="1">Belongs to the glycosyltransferase 1 family.</text>
</comment>
<dbReference type="OrthoDB" id="9802525at2"/>
<dbReference type="PANTHER" id="PTHR46039:SF5">
    <property type="entry name" value="SUCROSE-PHOSPHATE SYNTHASE 3-RELATED"/>
    <property type="match status" value="1"/>
</dbReference>
<reference evidence="9" key="1">
    <citation type="submission" date="2018-10" db="EMBL/GenBank/DDBJ databases">
        <title>Acidithiobacillus sulfuriphilus sp. nov.: an extremely acidophilic sulfur-oxidizing chemolithotroph isolated from a neutral pH environment.</title>
        <authorList>
            <person name="Falagan C."/>
            <person name="Moya-Beltran A."/>
            <person name="Quatrini R."/>
            <person name="Johnson D.B."/>
        </authorList>
    </citation>
    <scope>NUCLEOTIDE SEQUENCE [LARGE SCALE GENOMIC DNA]</scope>
    <source>
        <strain evidence="9">CJ-2</strain>
    </source>
</reference>
<dbReference type="InterPro" id="IPR023214">
    <property type="entry name" value="HAD_sf"/>
</dbReference>
<dbReference type="RefSeq" id="WP_123104163.1">
    <property type="nucleotide sequence ID" value="NZ_CP127527.1"/>
</dbReference>
<dbReference type="AlphaFoldDB" id="A0A3M8R3B5"/>
<dbReference type="InterPro" id="IPR006380">
    <property type="entry name" value="SPP-like_dom"/>
</dbReference>
<organism evidence="9">
    <name type="scientific">Acidithiobacillus sulfuriphilus</name>
    <dbReference type="NCBI Taxonomy" id="1867749"/>
    <lineage>
        <taxon>Bacteria</taxon>
        <taxon>Pseudomonadati</taxon>
        <taxon>Pseudomonadota</taxon>
        <taxon>Acidithiobacillia</taxon>
        <taxon>Acidithiobacillales</taxon>
        <taxon>Acidithiobacillaceae</taxon>
        <taxon>Acidithiobacillus</taxon>
    </lineage>
</organism>
<evidence type="ECO:0000256" key="4">
    <source>
        <dbReference type="ARBA" id="ARBA00022679"/>
    </source>
</evidence>
<feature type="domain" description="Glycosyltransferase subfamily 4-like N-terminal" evidence="8">
    <location>
        <begin position="31"/>
        <end position="222"/>
    </location>
</feature>
<keyword evidence="9" id="KW-0378">Hydrolase</keyword>
<evidence type="ECO:0000259" key="7">
    <source>
        <dbReference type="Pfam" id="PF05116"/>
    </source>
</evidence>
<sequence length="711" mass="79649">MTDQEGLYILMLSIHGRIRGEPELGVDGDTGGQVGYVLDLIRALDTDPAVAQVDLLTRRIMDVHVDAAYAREEEPLGKRSRIVRLPFGPRRYLRKELLWAHLDCLVDRCLQFIRAQGRIPDIIHSHYADAGYVGVRLARLLGVPLVHTGHSLGRSKRERLLAAGHKETTIDREFHFPQRIAAEEEVLNEAALVIASTQQEVEEQYGRYAGHQRVRYAVIPPGVHLSRFAPGRRRGATALLAQLRRFLQHPTRPPILAIARPDEKKNFGRLLQAYGESPALQARANLILIMGQREDLKDLEHPARQVIDGVLQDIDRYDLYGKVAIPKQHEAEEIPEYYRFAAAHKGVFINPALTEPFGLTLLEAAASGLPVVATANGGPQEILRHCHNGLLVDPLDIAAIGHALSQVLEDGTAWRRWARNGLNGVRRVYSWEAHAGRYLLELKKLLRRQRKSQRRQRVALHETNNILPLAGQVIMTDIDNTLVGDTAGTQALLAWLDAHPQVAFGVATGRNLKQTLSILKEYDIPRPDILITDVGTRIVYGAKLRDDLGWAGHLRHRWWRDGVLDVLRDCPGLRLQEASTQSEFKVSYYADPRRLPSLPDLRRRLRGNHIAANLVFSHERFLDVLPARASKGHAIRFLAFRWGLPLGAFLAAGDSGNDIEMLGGEMLGVVVGNHSTELAHLQGSHHVYFAQAEYAFGILEGIEHYGFAKEK</sequence>
<evidence type="ECO:0000259" key="8">
    <source>
        <dbReference type="Pfam" id="PF13579"/>
    </source>
</evidence>
<dbReference type="InterPro" id="IPR028098">
    <property type="entry name" value="Glyco_trans_4-like_N"/>
</dbReference>
<dbReference type="SFLD" id="SFLDS00003">
    <property type="entry name" value="Haloacid_Dehalogenase"/>
    <property type="match status" value="1"/>
</dbReference>
<feature type="domain" description="Glycosyl transferase family 1" evidence="6">
    <location>
        <begin position="250"/>
        <end position="421"/>
    </location>
</feature>
<dbReference type="PANTHER" id="PTHR46039">
    <property type="entry name" value="SUCROSE-PHOSPHATE SYNTHASE 3-RELATED"/>
    <property type="match status" value="1"/>
</dbReference>
<evidence type="ECO:0000259" key="6">
    <source>
        <dbReference type="Pfam" id="PF00534"/>
    </source>
</evidence>
<dbReference type="EC" id="2.4.1.14" evidence="2"/>